<proteinExistence type="inferred from homology"/>
<dbReference type="InterPro" id="IPR036291">
    <property type="entry name" value="NAD(P)-bd_dom_sf"/>
</dbReference>
<accession>A0A7Y0AWI5</accession>
<reference evidence="4 5" key="1">
    <citation type="submission" date="2020-04" db="EMBL/GenBank/DDBJ databases">
        <title>Rhizobium sp. S-51 isolated from soil.</title>
        <authorList>
            <person name="Dahal R.H."/>
        </authorList>
    </citation>
    <scope>NUCLEOTIDE SEQUENCE [LARGE SCALE GENOMIC DNA]</scope>
    <source>
        <strain evidence="4 5">S-51</strain>
    </source>
</reference>
<evidence type="ECO:0000313" key="5">
    <source>
        <dbReference type="Proteomes" id="UP000541470"/>
    </source>
</evidence>
<dbReference type="InterPro" id="IPR020904">
    <property type="entry name" value="Sc_DH/Rdtase_CS"/>
</dbReference>
<organism evidence="4 5">
    <name type="scientific">Rhizobium terricola</name>
    <dbReference type="NCBI Taxonomy" id="2728849"/>
    <lineage>
        <taxon>Bacteria</taxon>
        <taxon>Pseudomonadati</taxon>
        <taxon>Pseudomonadota</taxon>
        <taxon>Alphaproteobacteria</taxon>
        <taxon>Hyphomicrobiales</taxon>
        <taxon>Rhizobiaceae</taxon>
        <taxon>Rhizobium/Agrobacterium group</taxon>
        <taxon>Rhizobium</taxon>
    </lineage>
</organism>
<evidence type="ECO:0000313" key="4">
    <source>
        <dbReference type="EMBL" id="NML74778.1"/>
    </source>
</evidence>
<dbReference type="Gene3D" id="3.40.50.720">
    <property type="entry name" value="NAD(P)-binding Rossmann-like Domain"/>
    <property type="match status" value="1"/>
</dbReference>
<dbReference type="GO" id="GO:0032787">
    <property type="term" value="P:monocarboxylic acid metabolic process"/>
    <property type="evidence" value="ECO:0007669"/>
    <property type="project" value="UniProtKB-ARBA"/>
</dbReference>
<dbReference type="SUPFAM" id="SSF51735">
    <property type="entry name" value="NAD(P)-binding Rossmann-fold domains"/>
    <property type="match status" value="1"/>
</dbReference>
<name>A0A7Y0AWI5_9HYPH</name>
<dbReference type="PRINTS" id="PR00081">
    <property type="entry name" value="GDHRDH"/>
</dbReference>
<dbReference type="PROSITE" id="PS00061">
    <property type="entry name" value="ADH_SHORT"/>
    <property type="match status" value="1"/>
</dbReference>
<comment type="similarity">
    <text evidence="1 3">Belongs to the short-chain dehydrogenases/reductases (SDR) family.</text>
</comment>
<dbReference type="PANTHER" id="PTHR42879">
    <property type="entry name" value="3-OXOACYL-(ACYL-CARRIER-PROTEIN) REDUCTASE"/>
    <property type="match status" value="1"/>
</dbReference>
<evidence type="ECO:0000256" key="3">
    <source>
        <dbReference type="RuleBase" id="RU000363"/>
    </source>
</evidence>
<dbReference type="InterPro" id="IPR050259">
    <property type="entry name" value="SDR"/>
</dbReference>
<evidence type="ECO:0000256" key="2">
    <source>
        <dbReference type="ARBA" id="ARBA00023002"/>
    </source>
</evidence>
<comment type="caution">
    <text evidence="4">The sequence shown here is derived from an EMBL/GenBank/DDBJ whole genome shotgun (WGS) entry which is preliminary data.</text>
</comment>
<dbReference type="EMBL" id="JABBGK010000002">
    <property type="protein sequence ID" value="NML74778.1"/>
    <property type="molecule type" value="Genomic_DNA"/>
</dbReference>
<dbReference type="RefSeq" id="WP_169590551.1">
    <property type="nucleotide sequence ID" value="NZ_JABBGK010000002.1"/>
</dbReference>
<dbReference type="InterPro" id="IPR002347">
    <property type="entry name" value="SDR_fam"/>
</dbReference>
<dbReference type="GO" id="GO:0016491">
    <property type="term" value="F:oxidoreductase activity"/>
    <property type="evidence" value="ECO:0007669"/>
    <property type="project" value="UniProtKB-KW"/>
</dbReference>
<gene>
    <name evidence="4" type="ORF">HHL25_11640</name>
</gene>
<keyword evidence="2" id="KW-0560">Oxidoreductase</keyword>
<keyword evidence="5" id="KW-1185">Reference proteome</keyword>
<dbReference type="Proteomes" id="UP000541470">
    <property type="component" value="Unassembled WGS sequence"/>
</dbReference>
<dbReference type="PANTHER" id="PTHR42879:SF2">
    <property type="entry name" value="3-OXOACYL-[ACYL-CARRIER-PROTEIN] REDUCTASE FABG"/>
    <property type="match status" value="1"/>
</dbReference>
<dbReference type="FunFam" id="3.40.50.720:FF:000084">
    <property type="entry name" value="Short-chain dehydrogenase reductase"/>
    <property type="match status" value="1"/>
</dbReference>
<dbReference type="AlphaFoldDB" id="A0A7Y0AWI5"/>
<sequence>MKSPSGRGVLITGSAVGLGLELARSFAKAGDRVFLTDILPDVEDTADALAEEIGRPVGAVEIDLSEAGAAACLVDEAESHLGTIDVLINNAVVRKMSPVETLGDADWDRAIEVNLSAPFRLIRACLPKMRERNQGRIINMASVYSLMALAGRADYVTTKHAMIGLTRTVALELAATRITCNAICPGLMATDSALDRIKTLADDKGISRDEAERLFLSTRQPGGKFIPIETVTALAQFLCGPSSEGINGAAIPVDNGWSFA</sequence>
<dbReference type="Pfam" id="PF00106">
    <property type="entry name" value="adh_short"/>
    <property type="match status" value="1"/>
</dbReference>
<protein>
    <submittedName>
        <fullName evidence="4">SDR family oxidoreductase</fullName>
    </submittedName>
</protein>
<evidence type="ECO:0000256" key="1">
    <source>
        <dbReference type="ARBA" id="ARBA00006484"/>
    </source>
</evidence>
<dbReference type="PRINTS" id="PR00080">
    <property type="entry name" value="SDRFAMILY"/>
</dbReference>